<reference evidence="1 2" key="1">
    <citation type="submission" date="2018-05" db="EMBL/GenBank/DDBJ databases">
        <title>Lujinxingia marina gen. nov. sp. nov., a new facultative anaerobic member of the class Deltaproteobacteria, and proposal of Lujinxingaceae fam. nov.</title>
        <authorList>
            <person name="Li C.-M."/>
        </authorList>
    </citation>
    <scope>NUCLEOTIDE SEQUENCE [LARGE SCALE GENOMIC DNA]</scope>
    <source>
        <strain evidence="1 2">B210</strain>
    </source>
</reference>
<dbReference type="CDD" id="cd17074">
    <property type="entry name" value="Ubl_CysO_like"/>
    <property type="match status" value="1"/>
</dbReference>
<dbReference type="RefSeq" id="WP_111728611.1">
    <property type="nucleotide sequence ID" value="NZ_QHKO01000001.1"/>
</dbReference>
<organism evidence="1 2">
    <name type="scientific">Lujinxingia litoralis</name>
    <dbReference type="NCBI Taxonomy" id="2211119"/>
    <lineage>
        <taxon>Bacteria</taxon>
        <taxon>Deltaproteobacteria</taxon>
        <taxon>Bradymonadales</taxon>
        <taxon>Lujinxingiaceae</taxon>
        <taxon>Lujinxingia</taxon>
    </lineage>
</organism>
<dbReference type="EMBL" id="QHKO01000001">
    <property type="protein sequence ID" value="RAL25439.1"/>
    <property type="molecule type" value="Genomic_DNA"/>
</dbReference>
<keyword evidence="2" id="KW-1185">Reference proteome</keyword>
<name>A0A328CE82_9DELT</name>
<dbReference type="NCBIfam" id="TIGR01687">
    <property type="entry name" value="moaD_arch"/>
    <property type="match status" value="1"/>
</dbReference>
<dbReference type="NCBIfam" id="NF041918">
    <property type="entry name" value="SAMP1"/>
    <property type="match status" value="1"/>
</dbReference>
<dbReference type="InterPro" id="IPR052045">
    <property type="entry name" value="Sulfur_Carrier/Prot_Modifier"/>
</dbReference>
<sequence length="93" mass="10001">MTVSIRIPTPLRKFTEGQETVSVEASTVGEALTQLAEAHPGLKSKIFGNDGSVRRFVNIFANEEDIRFQDKLETPLSQGDTVSIVPAIAGGSK</sequence>
<dbReference type="InterPro" id="IPR016155">
    <property type="entry name" value="Mopterin_synth/thiamin_S_b"/>
</dbReference>
<dbReference type="PANTHER" id="PTHR38031">
    <property type="entry name" value="SULFUR CARRIER PROTEIN SLR0821-RELATED"/>
    <property type="match status" value="1"/>
</dbReference>
<comment type="caution">
    <text evidence="1">The sequence shown here is derived from an EMBL/GenBank/DDBJ whole genome shotgun (WGS) entry which is preliminary data.</text>
</comment>
<dbReference type="OrthoDB" id="9156098at2"/>
<dbReference type="SUPFAM" id="SSF54285">
    <property type="entry name" value="MoaD/ThiS"/>
    <property type="match status" value="1"/>
</dbReference>
<dbReference type="Gene3D" id="3.10.20.30">
    <property type="match status" value="1"/>
</dbReference>
<dbReference type="AlphaFoldDB" id="A0A328CE82"/>
<dbReference type="InterPro" id="IPR012675">
    <property type="entry name" value="Beta-grasp_dom_sf"/>
</dbReference>
<dbReference type="InterPro" id="IPR010038">
    <property type="entry name" value="MoaD_arc-typ"/>
</dbReference>
<proteinExistence type="predicted"/>
<evidence type="ECO:0000313" key="2">
    <source>
        <dbReference type="Proteomes" id="UP000249169"/>
    </source>
</evidence>
<gene>
    <name evidence="1" type="ORF">DL240_04305</name>
</gene>
<protein>
    <submittedName>
        <fullName evidence="1">Molybdopterin synthase sulfur carrier subunit</fullName>
    </submittedName>
</protein>
<dbReference type="PANTHER" id="PTHR38031:SF1">
    <property type="entry name" value="SULFUR CARRIER PROTEIN CYSO"/>
    <property type="match status" value="1"/>
</dbReference>
<dbReference type="InterPro" id="IPR054834">
    <property type="entry name" value="SAMP1_3"/>
</dbReference>
<dbReference type="Pfam" id="PF02597">
    <property type="entry name" value="ThiS"/>
    <property type="match status" value="1"/>
</dbReference>
<dbReference type="InterPro" id="IPR003749">
    <property type="entry name" value="ThiS/MoaD-like"/>
</dbReference>
<accession>A0A328CE82</accession>
<dbReference type="Proteomes" id="UP000249169">
    <property type="component" value="Unassembled WGS sequence"/>
</dbReference>
<evidence type="ECO:0000313" key="1">
    <source>
        <dbReference type="EMBL" id="RAL25439.1"/>
    </source>
</evidence>